<protein>
    <submittedName>
        <fullName evidence="1">Uncharacterized protein</fullName>
    </submittedName>
</protein>
<accession>A0ACC2L7R0</accession>
<dbReference type="EMBL" id="CM056815">
    <property type="protein sequence ID" value="KAJ8629318.1"/>
    <property type="molecule type" value="Genomic_DNA"/>
</dbReference>
<evidence type="ECO:0000313" key="1">
    <source>
        <dbReference type="EMBL" id="KAJ8629318.1"/>
    </source>
</evidence>
<name>A0ACC2L7R0_PERAE</name>
<sequence>MAQTPDLQNPDTHLLHELQSLSQSLHSSDPTRCRTASLSLPRSTPQTSDPRSRSRRMSLSLSPWRPRPKFPDSDEDLGKTPDRKLYAVTASTAPEKKGIWNWKPIRALTHLGMQRFSCLFSVEVESVRNLPASMNGLRLSVCVRKKEAKGGAVSTMPARVLHGAADFEETLFLRCHVYCSASKQLLRFEPRPFLIYVVAVDAADELDFGRSSVDLSRLVQESMEKNSEGTRIRQWDTNFQLSGKAKGGELVLKLGFQIMEDKGVGGIFSSKPMKGIDSSASDSKPFARKQSKSSFSIPSPKISKRFDFDTSTATKKVEGIDYLNLDEPRSVQKSDPYAKMKMEDLDLPEFEIVEKGIEIQDRGRTGEADSEVSSEIVKEIVHDPIHLRRISELDSIAKQIKALQSMIGNEDLKEDADFHVLDAEEETVTKEFLQMLEEEEEDEDCKPDIADVSSLKLNGEEAEGVESKAFLSDLAKGLGPVIQTRDGGYLAAINPFQIEVLRRETPKLAMQISKPLILPSQKSASGFEFFQKLAAIGVEELASEVLSAASMDELIGKTAEQMAFEGIAAAIIHGRNKEGASSSVSRSIAVVKSMATAMNAGRKERISTGIWSVSEETVRVEEVLALSLQKIEVMAIEGLKIQAEMGEEEAPFDLSPLMVDGKDPGPLLASAVSLDEWLKNGGFDAEERIVTLVVVVQLRDPLRSFEAVGGPLIAVIQANAIANGEGEGEGEEVRFKVGSLHVGGLKVRDVGLRRETWDEEKQRLTAMQWLVANGLGKGAKKGKNVQMKGQDCLWSISSWVMADMWLKPTRNPDVKFPKQI</sequence>
<evidence type="ECO:0000313" key="2">
    <source>
        <dbReference type="Proteomes" id="UP001234297"/>
    </source>
</evidence>
<organism evidence="1 2">
    <name type="scientific">Persea americana</name>
    <name type="common">Avocado</name>
    <dbReference type="NCBI Taxonomy" id="3435"/>
    <lineage>
        <taxon>Eukaryota</taxon>
        <taxon>Viridiplantae</taxon>
        <taxon>Streptophyta</taxon>
        <taxon>Embryophyta</taxon>
        <taxon>Tracheophyta</taxon>
        <taxon>Spermatophyta</taxon>
        <taxon>Magnoliopsida</taxon>
        <taxon>Magnoliidae</taxon>
        <taxon>Laurales</taxon>
        <taxon>Lauraceae</taxon>
        <taxon>Persea</taxon>
    </lineage>
</organism>
<dbReference type="Proteomes" id="UP001234297">
    <property type="component" value="Chromosome 7"/>
</dbReference>
<comment type="caution">
    <text evidence="1">The sequence shown here is derived from an EMBL/GenBank/DDBJ whole genome shotgun (WGS) entry which is preliminary data.</text>
</comment>
<proteinExistence type="predicted"/>
<keyword evidence="2" id="KW-1185">Reference proteome</keyword>
<reference evidence="1 2" key="1">
    <citation type="journal article" date="2022" name="Hortic Res">
        <title>A haplotype resolved chromosomal level avocado genome allows analysis of novel avocado genes.</title>
        <authorList>
            <person name="Nath O."/>
            <person name="Fletcher S.J."/>
            <person name="Hayward A."/>
            <person name="Shaw L.M."/>
            <person name="Masouleh A.K."/>
            <person name="Furtado A."/>
            <person name="Henry R.J."/>
            <person name="Mitter N."/>
        </authorList>
    </citation>
    <scope>NUCLEOTIDE SEQUENCE [LARGE SCALE GENOMIC DNA]</scope>
    <source>
        <strain evidence="2">cv. Hass</strain>
    </source>
</reference>
<gene>
    <name evidence="1" type="ORF">MRB53_022641</name>
</gene>